<feature type="region of interest" description="Disordered" evidence="1">
    <location>
        <begin position="1"/>
        <end position="63"/>
    </location>
</feature>
<keyword evidence="3" id="KW-1185">Reference proteome</keyword>
<dbReference type="GeneID" id="60551043"/>
<sequence length="63" mass="7261">MNDLKKKDRDTHQQHRKYAQDNATDDGMPVAPEKPRHAIPTECKPSRTSKQQISDARERSGME</sequence>
<protein>
    <submittedName>
        <fullName evidence="2">Uncharacterized protein</fullName>
    </submittedName>
</protein>
<dbReference type="RefSeq" id="WP_232239139.1">
    <property type="nucleotide sequence ID" value="NZ_CADEQG010000009.1"/>
</dbReference>
<evidence type="ECO:0000256" key="1">
    <source>
        <dbReference type="SAM" id="MobiDB-lite"/>
    </source>
</evidence>
<accession>A0AAI8BEK7</accession>
<dbReference type="AlphaFoldDB" id="A0AAI8BEK7"/>
<organism evidence="2 3">
    <name type="scientific">Burkholderia oklahomensis</name>
    <dbReference type="NCBI Taxonomy" id="342113"/>
    <lineage>
        <taxon>Bacteria</taxon>
        <taxon>Pseudomonadati</taxon>
        <taxon>Pseudomonadota</taxon>
        <taxon>Betaproteobacteria</taxon>
        <taxon>Burkholderiales</taxon>
        <taxon>Burkholderiaceae</taxon>
        <taxon>Burkholderia</taxon>
        <taxon>pseudomallei group</taxon>
    </lineage>
</organism>
<feature type="compositionally biased region" description="Basic and acidic residues" evidence="1">
    <location>
        <begin position="1"/>
        <end position="13"/>
    </location>
</feature>
<evidence type="ECO:0000313" key="3">
    <source>
        <dbReference type="Proteomes" id="UP000029424"/>
    </source>
</evidence>
<gene>
    <name evidence="2" type="ORF">DM82_5671</name>
</gene>
<proteinExistence type="predicted"/>
<dbReference type="EMBL" id="CP008727">
    <property type="protein sequence ID" value="AIO70882.1"/>
    <property type="molecule type" value="Genomic_DNA"/>
</dbReference>
<name>A0AAI8BEK7_9BURK</name>
<dbReference type="Proteomes" id="UP000029424">
    <property type="component" value="Chromosome 2"/>
</dbReference>
<dbReference type="KEGG" id="bok:DM82_5671"/>
<evidence type="ECO:0000313" key="2">
    <source>
        <dbReference type="EMBL" id="AIO70882.1"/>
    </source>
</evidence>
<reference evidence="2 3" key="1">
    <citation type="submission" date="2014-06" db="EMBL/GenBank/DDBJ databases">
        <authorList>
            <person name="Bishop-Lilly K.A."/>
            <person name="Broomall S.M."/>
            <person name="Chain P.S."/>
            <person name="Chertkov O."/>
            <person name="Coyne S.R."/>
            <person name="Daligault H.E."/>
            <person name="Davenport K.W."/>
            <person name="Erkkila T."/>
            <person name="Frey K.G."/>
            <person name="Gibbons H.S."/>
            <person name="Gu W."/>
            <person name="Jaissle J."/>
            <person name="Johnson S.L."/>
            <person name="Koroleva G.I."/>
            <person name="Ladner J.T."/>
            <person name="Lo C.-C."/>
            <person name="Minogue T.D."/>
            <person name="Munk C."/>
            <person name="Palacios G.F."/>
            <person name="Redden C.L."/>
            <person name="Rosenzweig C.N."/>
            <person name="Scholz M.B."/>
            <person name="Teshima H."/>
            <person name="Xu Y."/>
        </authorList>
    </citation>
    <scope>NUCLEOTIDE SEQUENCE [LARGE SCALE GENOMIC DNA]</scope>
    <source>
        <strain evidence="2 3">EO147</strain>
    </source>
</reference>